<evidence type="ECO:0000256" key="2">
    <source>
        <dbReference type="RuleBase" id="RU003750"/>
    </source>
</evidence>
<comment type="similarity">
    <text evidence="2">Belongs to the CDP-alcohol phosphatidyltransferase class-I family.</text>
</comment>
<dbReference type="Proteomes" id="UP001525890">
    <property type="component" value="Unassembled WGS sequence"/>
</dbReference>
<keyword evidence="3" id="KW-1133">Transmembrane helix</keyword>
<name>A0ABT2MJ55_9CYAN</name>
<feature type="transmembrane region" description="Helical" evidence="3">
    <location>
        <begin position="152"/>
        <end position="177"/>
    </location>
</feature>
<organism evidence="4 5">
    <name type="scientific">Laspinema palackyanum D2a</name>
    <dbReference type="NCBI Taxonomy" id="2953684"/>
    <lineage>
        <taxon>Bacteria</taxon>
        <taxon>Bacillati</taxon>
        <taxon>Cyanobacteriota</taxon>
        <taxon>Cyanophyceae</taxon>
        <taxon>Oscillatoriophycideae</taxon>
        <taxon>Oscillatoriales</taxon>
        <taxon>Laspinemataceae</taxon>
        <taxon>Laspinema</taxon>
        <taxon>Laspinema palackyanum</taxon>
    </lineage>
</organism>
<dbReference type="Gene3D" id="1.20.120.1760">
    <property type="match status" value="1"/>
</dbReference>
<dbReference type="RefSeq" id="WP_368004529.1">
    <property type="nucleotide sequence ID" value="NZ_JAMXFF010000001.1"/>
</dbReference>
<gene>
    <name evidence="4" type="ORF">NG799_00310</name>
</gene>
<sequence>METWARDRTKFIVEPIAKGIAKLGISANTITLLSLLLNILAAGMIANDQPLWGGLLMGLIAMPLDAIDGAVARLLNQQNAFGAFFDSVLDRFSEGAILIGITILLIHRQEYPSIPICLLALLGSQMVSYTRARAEGLKIECKVGWFPRLPRVIVMALGLIVDQLLVALSVLAIASLLTSLQRIIHVYRVTHPVEDSSKMGVS</sequence>
<dbReference type="EMBL" id="JAMXFF010000001">
    <property type="protein sequence ID" value="MCT7964769.1"/>
    <property type="molecule type" value="Genomic_DNA"/>
</dbReference>
<evidence type="ECO:0000313" key="4">
    <source>
        <dbReference type="EMBL" id="MCT7964769.1"/>
    </source>
</evidence>
<comment type="caution">
    <text evidence="4">The sequence shown here is derived from an EMBL/GenBank/DDBJ whole genome shotgun (WGS) entry which is preliminary data.</text>
</comment>
<protein>
    <submittedName>
        <fullName evidence="4">CDP-alcohol phosphatidyltransferase family protein</fullName>
    </submittedName>
</protein>
<dbReference type="Pfam" id="PF01066">
    <property type="entry name" value="CDP-OH_P_transf"/>
    <property type="match status" value="1"/>
</dbReference>
<evidence type="ECO:0000256" key="1">
    <source>
        <dbReference type="ARBA" id="ARBA00022679"/>
    </source>
</evidence>
<dbReference type="InterPro" id="IPR043130">
    <property type="entry name" value="CDP-OH_PTrfase_TM_dom"/>
</dbReference>
<keyword evidence="3" id="KW-0812">Transmembrane</keyword>
<dbReference type="PROSITE" id="PS00379">
    <property type="entry name" value="CDP_ALCOHOL_P_TRANSF"/>
    <property type="match status" value="1"/>
</dbReference>
<feature type="transmembrane region" description="Helical" evidence="3">
    <location>
        <begin position="20"/>
        <end position="45"/>
    </location>
</feature>
<evidence type="ECO:0000313" key="5">
    <source>
        <dbReference type="Proteomes" id="UP001525890"/>
    </source>
</evidence>
<accession>A0ABT2MJ55</accession>
<dbReference type="InterPro" id="IPR048254">
    <property type="entry name" value="CDP_ALCOHOL_P_TRANSF_CS"/>
</dbReference>
<keyword evidence="5" id="KW-1185">Reference proteome</keyword>
<dbReference type="InterPro" id="IPR000462">
    <property type="entry name" value="CDP-OH_P_trans"/>
</dbReference>
<reference evidence="4 5" key="1">
    <citation type="journal article" date="2022" name="Front. Microbiol.">
        <title>High genomic differentiation and limited gene flow indicate recent cryptic speciation within the genus Laspinema (cyanobacteria).</title>
        <authorList>
            <person name="Stanojkovic A."/>
            <person name="Skoupy S."/>
            <person name="Skaloud P."/>
            <person name="Dvorak P."/>
        </authorList>
    </citation>
    <scope>NUCLEOTIDE SEQUENCE [LARGE SCALE GENOMIC DNA]</scope>
    <source>
        <strain evidence="4 5">D2a</strain>
    </source>
</reference>
<keyword evidence="1 2" id="KW-0808">Transferase</keyword>
<proteinExistence type="inferred from homology"/>
<keyword evidence="3" id="KW-0472">Membrane</keyword>
<evidence type="ECO:0000256" key="3">
    <source>
        <dbReference type="SAM" id="Phobius"/>
    </source>
</evidence>